<accession>A0A0J9U6B3</accession>
<name>A0A0J9U6B3_FUSO4</name>
<protein>
    <submittedName>
        <fullName evidence="1">Uncharacterized protein</fullName>
    </submittedName>
</protein>
<dbReference type="KEGG" id="fox:FOXG_17796"/>
<dbReference type="Proteomes" id="UP000009097">
    <property type="component" value="Unassembled WGS sequence"/>
</dbReference>
<dbReference type="AlphaFoldDB" id="A0A0J9U6B3"/>
<evidence type="ECO:0000313" key="1">
    <source>
        <dbReference type="EMBL" id="KNA93625.1"/>
    </source>
</evidence>
<dbReference type="RefSeq" id="XP_018231671.1">
    <property type="nucleotide sequence ID" value="XM_018397781.1"/>
</dbReference>
<evidence type="ECO:0000313" key="2">
    <source>
        <dbReference type="Proteomes" id="UP000009097"/>
    </source>
</evidence>
<proteinExistence type="predicted"/>
<sequence>MTTLHGAYPTRSPILILPANVSDLRLIQALGRRQLYRHQTIKVDTLLSMPLSRSICCGANFVPSKILSNVTVRSVPLFIILERCHHDFCLPQSVANISSHI</sequence>
<reference evidence="1" key="1">
    <citation type="submission" date="2007-04" db="EMBL/GenBank/DDBJ databases">
        <authorList>
            <consortium name="The Broad Institute Genome Sequencing Platform"/>
            <person name="Birren B."/>
            <person name="Lander E."/>
            <person name="Galagan J."/>
            <person name="Nusbaum C."/>
            <person name="Devon K."/>
            <person name="Ma L.-J."/>
            <person name="Jaffe D."/>
            <person name="Butler J."/>
            <person name="Alvarez P."/>
            <person name="Gnerre S."/>
            <person name="Grabherr M."/>
            <person name="Kleber M."/>
            <person name="Mauceli E."/>
            <person name="Brockman W."/>
            <person name="MacCallum I.A."/>
            <person name="Young S."/>
            <person name="LaButti K."/>
            <person name="DeCaprio D."/>
            <person name="Crawford M."/>
            <person name="Koehrsen M."/>
            <person name="Engels R."/>
            <person name="Montgomery P."/>
            <person name="Pearson M."/>
            <person name="Howarth C."/>
            <person name="Larson L."/>
            <person name="White J."/>
            <person name="O'Leary S."/>
            <person name="Kodira C."/>
            <person name="Zeng Q."/>
            <person name="Yandava C."/>
            <person name="Alvarado L."/>
            <person name="Kistler C."/>
            <person name="Shim W.-B."/>
            <person name="Kang S."/>
            <person name="Woloshuk C."/>
        </authorList>
    </citation>
    <scope>NUCLEOTIDE SEQUENCE</scope>
    <source>
        <strain evidence="1">4287</strain>
    </source>
</reference>
<organism evidence="1 2">
    <name type="scientific">Fusarium oxysporum f. sp. lycopersici (strain 4287 / CBS 123668 / FGSC 9935 / NRRL 34936)</name>
    <name type="common">Fusarium vascular wilt of tomato</name>
    <dbReference type="NCBI Taxonomy" id="426428"/>
    <lineage>
        <taxon>Eukaryota</taxon>
        <taxon>Fungi</taxon>
        <taxon>Dikarya</taxon>
        <taxon>Ascomycota</taxon>
        <taxon>Pezizomycotina</taxon>
        <taxon>Sordariomycetes</taxon>
        <taxon>Hypocreomycetidae</taxon>
        <taxon>Hypocreales</taxon>
        <taxon>Nectriaceae</taxon>
        <taxon>Fusarium</taxon>
        <taxon>Fusarium oxysporum species complex</taxon>
    </lineage>
</organism>
<gene>
    <name evidence="1" type="ORF">FOXG_17796</name>
</gene>
<dbReference type="EMBL" id="DS231696">
    <property type="protein sequence ID" value="KNA93625.1"/>
    <property type="molecule type" value="Genomic_DNA"/>
</dbReference>
<reference evidence="1" key="2">
    <citation type="journal article" date="2010" name="Nature">
        <title>Comparative genomics reveals mobile pathogenicity chromosomes in Fusarium.</title>
        <authorList>
            <person name="Ma L.J."/>
            <person name="van der Does H.C."/>
            <person name="Borkovich K.A."/>
            <person name="Coleman J.J."/>
            <person name="Daboussi M.J."/>
            <person name="Di Pietro A."/>
            <person name="Dufresne M."/>
            <person name="Freitag M."/>
            <person name="Grabherr M."/>
            <person name="Henrissat B."/>
            <person name="Houterman P.M."/>
            <person name="Kang S."/>
            <person name="Shim W.B."/>
            <person name="Woloshuk C."/>
            <person name="Xie X."/>
            <person name="Xu J.R."/>
            <person name="Antoniw J."/>
            <person name="Baker S.E."/>
            <person name="Bluhm B.H."/>
            <person name="Breakspear A."/>
            <person name="Brown D.W."/>
            <person name="Butchko R.A."/>
            <person name="Chapman S."/>
            <person name="Coulson R."/>
            <person name="Coutinho P.M."/>
            <person name="Danchin E.G."/>
            <person name="Diener A."/>
            <person name="Gale L.R."/>
            <person name="Gardiner D.M."/>
            <person name="Goff S."/>
            <person name="Hammond-Kosack K.E."/>
            <person name="Hilburn K."/>
            <person name="Hua-Van A."/>
            <person name="Jonkers W."/>
            <person name="Kazan K."/>
            <person name="Kodira C.D."/>
            <person name="Koehrsen M."/>
            <person name="Kumar L."/>
            <person name="Lee Y.H."/>
            <person name="Li L."/>
            <person name="Manners J.M."/>
            <person name="Miranda-Saavedra D."/>
            <person name="Mukherjee M."/>
            <person name="Park G."/>
            <person name="Park J."/>
            <person name="Park S.Y."/>
            <person name="Proctor R.H."/>
            <person name="Regev A."/>
            <person name="Ruiz-Roldan M.C."/>
            <person name="Sain D."/>
            <person name="Sakthikumar S."/>
            <person name="Sykes S."/>
            <person name="Schwartz D.C."/>
            <person name="Turgeon B.G."/>
            <person name="Wapinski I."/>
            <person name="Yoder O."/>
            <person name="Young S."/>
            <person name="Zeng Q."/>
            <person name="Zhou S."/>
            <person name="Galagan J."/>
            <person name="Cuomo C.A."/>
            <person name="Kistler H.C."/>
            <person name="Rep M."/>
        </authorList>
    </citation>
    <scope>NUCLEOTIDE SEQUENCE [LARGE SCALE GENOMIC DNA]</scope>
    <source>
        <strain evidence="1">4287</strain>
    </source>
</reference>
<dbReference type="VEuPathDB" id="FungiDB:FOXG_17796"/>
<dbReference type="GeneID" id="28958502"/>